<comment type="function">
    <text evidence="9 10">The central subunit of the protein translocation channel SecYEG. Consists of two halves formed by TMs 1-5 and 6-10. These two domains form a lateral gate at the front which open onto the bilayer between TMs 2 and 7, and are clamped together by SecE at the back. The channel is closed by both a pore ring composed of hydrophobic SecY resides and a short helix (helix 2A) on the extracellular side of the membrane which forms a plug. The plug probably moves laterally to allow the channel to open. The ring and the pore may move independently.</text>
</comment>
<dbReference type="InterPro" id="IPR030659">
    <property type="entry name" value="SecY_CS"/>
</dbReference>
<feature type="transmembrane region" description="Helical" evidence="9">
    <location>
        <begin position="210"/>
        <end position="235"/>
    </location>
</feature>
<evidence type="ECO:0000256" key="12">
    <source>
        <dbReference type="RuleBase" id="RU004349"/>
    </source>
</evidence>
<dbReference type="SUPFAM" id="SSF103491">
    <property type="entry name" value="Preprotein translocase SecY subunit"/>
    <property type="match status" value="1"/>
</dbReference>
<evidence type="ECO:0000313" key="14">
    <source>
        <dbReference type="Proteomes" id="UP001254488"/>
    </source>
</evidence>
<evidence type="ECO:0000256" key="6">
    <source>
        <dbReference type="ARBA" id="ARBA00022989"/>
    </source>
</evidence>
<dbReference type="PRINTS" id="PR00303">
    <property type="entry name" value="SECYTRNLCASE"/>
</dbReference>
<keyword evidence="14" id="KW-1185">Reference proteome</keyword>
<evidence type="ECO:0000256" key="4">
    <source>
        <dbReference type="ARBA" id="ARBA00022692"/>
    </source>
</evidence>
<comment type="subunit">
    <text evidence="9">Component of the Sec protein translocase complex. Heterotrimer consisting of SecY, SecE and SecG subunits. The heterotrimers can form oligomers, although 1 heterotrimer is thought to be able to translocate proteins. Interacts with the ribosome. Interacts with SecDF, and other proteins may be involved. Interacts with SecA.</text>
</comment>
<dbReference type="HAMAP" id="MF_01465">
    <property type="entry name" value="SecY"/>
    <property type="match status" value="1"/>
</dbReference>
<keyword evidence="4 9" id="KW-0812">Transmembrane</keyword>
<evidence type="ECO:0000256" key="9">
    <source>
        <dbReference type="HAMAP-Rule" id="MF_01465"/>
    </source>
</evidence>
<keyword evidence="7 9" id="KW-0811">Translocation</keyword>
<feature type="transmembrane region" description="Helical" evidence="9">
    <location>
        <begin position="266"/>
        <end position="287"/>
    </location>
</feature>
<feature type="transmembrane region" description="Helical" evidence="9">
    <location>
        <begin position="367"/>
        <end position="389"/>
    </location>
</feature>
<evidence type="ECO:0000256" key="5">
    <source>
        <dbReference type="ARBA" id="ARBA00022927"/>
    </source>
</evidence>
<evidence type="ECO:0000256" key="1">
    <source>
        <dbReference type="ARBA" id="ARBA00004141"/>
    </source>
</evidence>
<proteinExistence type="inferred from homology"/>
<dbReference type="InterPro" id="IPR026593">
    <property type="entry name" value="SecY"/>
</dbReference>
<dbReference type="PROSITE" id="PS00756">
    <property type="entry name" value="SECY_2"/>
    <property type="match status" value="1"/>
</dbReference>
<feature type="transmembrane region" description="Helical" evidence="9">
    <location>
        <begin position="307"/>
        <end position="326"/>
    </location>
</feature>
<evidence type="ECO:0000313" key="13">
    <source>
        <dbReference type="EMBL" id="MDT0556856.1"/>
    </source>
</evidence>
<dbReference type="Gene3D" id="1.10.3370.10">
    <property type="entry name" value="SecY subunit domain"/>
    <property type="match status" value="1"/>
</dbReference>
<accession>A0ABU2YG53</accession>
<keyword evidence="6 9" id="KW-1133">Transmembrane helix</keyword>
<feature type="transmembrane region" description="Helical" evidence="9">
    <location>
        <begin position="20"/>
        <end position="38"/>
    </location>
</feature>
<organism evidence="13 14">
    <name type="scientific">Patiriisocius hiemis</name>
    <dbReference type="NCBI Taxonomy" id="3075604"/>
    <lineage>
        <taxon>Bacteria</taxon>
        <taxon>Pseudomonadati</taxon>
        <taxon>Bacteroidota</taxon>
        <taxon>Flavobacteriia</taxon>
        <taxon>Flavobacteriales</taxon>
        <taxon>Flavobacteriaceae</taxon>
        <taxon>Patiriisocius</taxon>
    </lineage>
</organism>
<dbReference type="PROSITE" id="PS00755">
    <property type="entry name" value="SECY_1"/>
    <property type="match status" value="1"/>
</dbReference>
<dbReference type="RefSeq" id="WP_311333805.1">
    <property type="nucleotide sequence ID" value="NZ_JAVRHZ010000009.1"/>
</dbReference>
<sequence>MKFIDTLKNVYKIEELRNRIIVTLGLLLVYRFGAQVPLPSIDASLLGEFAGKFDDGGIGGILNAFTGGAFANASVFALGIMPYISASIVVQLMQIAVPYLQKLQKEGESGRKKINQITRWLTIGICLVQAPSYLIGLEALGVPAEAFILGKTPLFFISSTIILVTGCVFAMWLGEKITDKGIGNGISILIMVGIIATLPASFAQEVASNSVMLVLIELVIWFVIILLSVLLVMAVRKIPVQYARRTASGEYEKNIFGARQFIPLKLNASGVMPIIFAQAIMFVPSAVAGLSDSNFAKTLQANFSDIFGLWYNVVFALLIIVFTYFYTAITVPTNKMADDLKRSGGFIPGIKPGTDTAEFLDRVMSQITLPGSIFLAAIAIFPAVVYQLMGIQQGWALFFGGTSLLIMVGVAIDTMQQINSYLLNRHYDGLMKSGKNRKAVA</sequence>
<evidence type="ECO:0000256" key="3">
    <source>
        <dbReference type="ARBA" id="ARBA00022448"/>
    </source>
</evidence>
<dbReference type="NCBIfam" id="TIGR00967">
    <property type="entry name" value="3a0501s007"/>
    <property type="match status" value="1"/>
</dbReference>
<keyword evidence="5 9" id="KW-0653">Protein transport</keyword>
<name>A0ABU2YG53_9FLAO</name>
<gene>
    <name evidence="9 13" type="primary">secY</name>
    <name evidence="13" type="ORF">RM538_12630</name>
</gene>
<comment type="caution">
    <text evidence="13">The sequence shown here is derived from an EMBL/GenBank/DDBJ whole genome shotgun (WGS) entry which is preliminary data.</text>
</comment>
<keyword evidence="9" id="KW-1003">Cell membrane</keyword>
<reference evidence="13 14" key="1">
    <citation type="submission" date="2023-09" db="EMBL/GenBank/DDBJ databases">
        <authorList>
            <person name="Rey-Velasco X."/>
        </authorList>
    </citation>
    <scope>NUCLEOTIDE SEQUENCE [LARGE SCALE GENOMIC DNA]</scope>
    <source>
        <strain evidence="13 14">W242</strain>
    </source>
</reference>
<feature type="transmembrane region" description="Helical" evidence="9">
    <location>
        <begin position="186"/>
        <end position="204"/>
    </location>
</feature>
<dbReference type="EMBL" id="JAVRHZ010000009">
    <property type="protein sequence ID" value="MDT0556856.1"/>
    <property type="molecule type" value="Genomic_DNA"/>
</dbReference>
<evidence type="ECO:0000256" key="2">
    <source>
        <dbReference type="ARBA" id="ARBA00005751"/>
    </source>
</evidence>
<feature type="transmembrane region" description="Helical" evidence="9">
    <location>
        <begin position="154"/>
        <end position="174"/>
    </location>
</feature>
<dbReference type="InterPro" id="IPR002208">
    <property type="entry name" value="SecY/SEC61-alpha"/>
</dbReference>
<evidence type="ECO:0000256" key="8">
    <source>
        <dbReference type="ARBA" id="ARBA00023136"/>
    </source>
</evidence>
<feature type="transmembrane region" description="Helical" evidence="9">
    <location>
        <begin position="120"/>
        <end position="142"/>
    </location>
</feature>
<dbReference type="InterPro" id="IPR023201">
    <property type="entry name" value="SecY_dom_sf"/>
</dbReference>
<comment type="caution">
    <text evidence="9">Lacks conserved residue(s) required for the propagation of feature annotation.</text>
</comment>
<dbReference type="Proteomes" id="UP001254488">
    <property type="component" value="Unassembled WGS sequence"/>
</dbReference>
<dbReference type="PIRSF" id="PIRSF004557">
    <property type="entry name" value="SecY"/>
    <property type="match status" value="1"/>
</dbReference>
<feature type="transmembrane region" description="Helical" evidence="9">
    <location>
        <begin position="395"/>
        <end position="415"/>
    </location>
</feature>
<keyword evidence="8 9" id="KW-0472">Membrane</keyword>
<evidence type="ECO:0000256" key="10">
    <source>
        <dbReference type="RuleBase" id="RU000537"/>
    </source>
</evidence>
<comment type="similarity">
    <text evidence="2 9 12">Belongs to the SecY/SEC61-alpha family.</text>
</comment>
<dbReference type="Pfam" id="PF00344">
    <property type="entry name" value="SecY"/>
    <property type="match status" value="1"/>
</dbReference>
<evidence type="ECO:0000256" key="11">
    <source>
        <dbReference type="RuleBase" id="RU003484"/>
    </source>
</evidence>
<comment type="subcellular location">
    <subcellularLocation>
        <location evidence="9">Cell membrane</location>
        <topology evidence="9">Multi-pass membrane protein</topology>
    </subcellularLocation>
    <subcellularLocation>
        <location evidence="1 11">Membrane</location>
        <topology evidence="1 11">Multi-pass membrane protein</topology>
    </subcellularLocation>
</comment>
<keyword evidence="3 9" id="KW-0813">Transport</keyword>
<protein>
    <recommendedName>
        <fullName evidence="9 10">Protein translocase subunit SecY</fullName>
    </recommendedName>
</protein>
<evidence type="ECO:0000256" key="7">
    <source>
        <dbReference type="ARBA" id="ARBA00023010"/>
    </source>
</evidence>
<dbReference type="PANTHER" id="PTHR10906">
    <property type="entry name" value="SECY/SEC61-ALPHA FAMILY MEMBER"/>
    <property type="match status" value="1"/>
</dbReference>